<organism evidence="3 4">
    <name type="scientific">Trifolium pratense</name>
    <name type="common">Red clover</name>
    <dbReference type="NCBI Taxonomy" id="57577"/>
    <lineage>
        <taxon>Eukaryota</taxon>
        <taxon>Viridiplantae</taxon>
        <taxon>Streptophyta</taxon>
        <taxon>Embryophyta</taxon>
        <taxon>Tracheophyta</taxon>
        <taxon>Spermatophyta</taxon>
        <taxon>Magnoliopsida</taxon>
        <taxon>eudicotyledons</taxon>
        <taxon>Gunneridae</taxon>
        <taxon>Pentapetalae</taxon>
        <taxon>rosids</taxon>
        <taxon>fabids</taxon>
        <taxon>Fabales</taxon>
        <taxon>Fabaceae</taxon>
        <taxon>Papilionoideae</taxon>
        <taxon>50 kb inversion clade</taxon>
        <taxon>NPAAA clade</taxon>
        <taxon>Hologalegina</taxon>
        <taxon>IRL clade</taxon>
        <taxon>Trifolieae</taxon>
        <taxon>Trifolium</taxon>
    </lineage>
</organism>
<proteinExistence type="predicted"/>
<gene>
    <name evidence="3" type="ORF">L195_g014421</name>
</gene>
<feature type="compositionally biased region" description="Acidic residues" evidence="1">
    <location>
        <begin position="117"/>
        <end position="131"/>
    </location>
</feature>
<reference evidence="3 4" key="1">
    <citation type="journal article" date="2014" name="Am. J. Bot.">
        <title>Genome assembly and annotation for red clover (Trifolium pratense; Fabaceae).</title>
        <authorList>
            <person name="Istvanek J."/>
            <person name="Jaros M."/>
            <person name="Krenek A."/>
            <person name="Repkova J."/>
        </authorList>
    </citation>
    <scope>NUCLEOTIDE SEQUENCE [LARGE SCALE GENOMIC DNA]</scope>
    <source>
        <strain evidence="4">cv. Tatra</strain>
        <tissue evidence="3">Young leaves</tissue>
    </source>
</reference>
<dbReference type="STRING" id="57577.A0A2K3PQW1"/>
<evidence type="ECO:0000259" key="2">
    <source>
        <dbReference type="Pfam" id="PF25597"/>
    </source>
</evidence>
<evidence type="ECO:0000313" key="3">
    <source>
        <dbReference type="EMBL" id="PNY17673.1"/>
    </source>
</evidence>
<sequence length="220" mass="25253">MYDTYSKSGIIIGVKYVFGCIAYAHVPDAQRKKLDPKSIKCIHLGVSEESKAYKLYDPVQKKIIISRDVVFDEKQGWNWNEKGERQQTQLVDDSDDDTIEPVAEEPVTIKPAVQNESDMDTTSENDDDDNTENTLGQRIRKPPGWMRDFVTNSELQEQEQLQNLAVFCNNEDPTCFEDAVKLVVWREAMDQEIESIEKNKTWELTDLPQGMKKIGVKMSV</sequence>
<evidence type="ECO:0000256" key="1">
    <source>
        <dbReference type="SAM" id="MobiDB-lite"/>
    </source>
</evidence>
<dbReference type="AlphaFoldDB" id="A0A2K3PQW1"/>
<dbReference type="Proteomes" id="UP000236291">
    <property type="component" value="Unassembled WGS sequence"/>
</dbReference>
<protein>
    <recommendedName>
        <fullName evidence="2">Retroviral polymerase SH3-like domain-containing protein</fullName>
    </recommendedName>
</protein>
<accession>A0A2K3PQW1</accession>
<dbReference type="InterPro" id="IPR057670">
    <property type="entry name" value="SH3_retrovirus"/>
</dbReference>
<comment type="caution">
    <text evidence="3">The sequence shown here is derived from an EMBL/GenBank/DDBJ whole genome shotgun (WGS) entry which is preliminary data.</text>
</comment>
<dbReference type="EMBL" id="ASHM01009569">
    <property type="protein sequence ID" value="PNY17673.1"/>
    <property type="molecule type" value="Genomic_DNA"/>
</dbReference>
<name>A0A2K3PQW1_TRIPR</name>
<feature type="domain" description="Retroviral polymerase SH3-like" evidence="2">
    <location>
        <begin position="20"/>
        <end position="82"/>
    </location>
</feature>
<reference evidence="3 4" key="2">
    <citation type="journal article" date="2017" name="Front. Plant Sci.">
        <title>Gene Classification and Mining of Molecular Markers Useful in Red Clover (Trifolium pratense) Breeding.</title>
        <authorList>
            <person name="Istvanek J."/>
            <person name="Dluhosova J."/>
            <person name="Dluhos P."/>
            <person name="Patkova L."/>
            <person name="Nedelnik J."/>
            <person name="Repkova J."/>
        </authorList>
    </citation>
    <scope>NUCLEOTIDE SEQUENCE [LARGE SCALE GENOMIC DNA]</scope>
    <source>
        <strain evidence="4">cv. Tatra</strain>
        <tissue evidence="3">Young leaves</tissue>
    </source>
</reference>
<dbReference type="Pfam" id="PF25597">
    <property type="entry name" value="SH3_retrovirus"/>
    <property type="match status" value="1"/>
</dbReference>
<feature type="region of interest" description="Disordered" evidence="1">
    <location>
        <begin position="102"/>
        <end position="142"/>
    </location>
</feature>
<evidence type="ECO:0000313" key="4">
    <source>
        <dbReference type="Proteomes" id="UP000236291"/>
    </source>
</evidence>